<dbReference type="GO" id="GO:0005634">
    <property type="term" value="C:nucleus"/>
    <property type="evidence" value="ECO:0007669"/>
    <property type="project" value="TreeGrafter"/>
</dbReference>
<feature type="compositionally biased region" description="Basic residues" evidence="1">
    <location>
        <begin position="236"/>
        <end position="246"/>
    </location>
</feature>
<dbReference type="InterPro" id="IPR019496">
    <property type="entry name" value="NUFIP1_cons_dom"/>
</dbReference>
<proteinExistence type="predicted"/>
<feature type="compositionally biased region" description="Low complexity" evidence="1">
    <location>
        <begin position="289"/>
        <end position="300"/>
    </location>
</feature>
<keyword evidence="4" id="KW-1185">Reference proteome</keyword>
<dbReference type="Pfam" id="PF10453">
    <property type="entry name" value="NUFIP1"/>
    <property type="match status" value="1"/>
</dbReference>
<dbReference type="GO" id="GO:0003723">
    <property type="term" value="F:RNA binding"/>
    <property type="evidence" value="ECO:0007669"/>
    <property type="project" value="InterPro"/>
</dbReference>
<dbReference type="AlphaFoldDB" id="A0A4S8MPL1"/>
<dbReference type="OrthoDB" id="273070at2759"/>
<feature type="compositionally biased region" description="Basic and acidic residues" evidence="1">
    <location>
        <begin position="258"/>
        <end position="281"/>
    </location>
</feature>
<evidence type="ECO:0000256" key="1">
    <source>
        <dbReference type="SAM" id="MobiDB-lite"/>
    </source>
</evidence>
<feature type="region of interest" description="Disordered" evidence="1">
    <location>
        <begin position="1"/>
        <end position="21"/>
    </location>
</feature>
<protein>
    <recommendedName>
        <fullName evidence="2">FMR1-interacting protein 1 conserved domain-containing protein</fullName>
    </recommendedName>
</protein>
<dbReference type="PANTHER" id="PTHR13309">
    <property type="entry name" value="NUCLEAR FRAGILE X MENTAL RETARDATION PROTEIN INTERACTING PROTEIN 1"/>
    <property type="match status" value="1"/>
</dbReference>
<evidence type="ECO:0000259" key="2">
    <source>
        <dbReference type="Pfam" id="PF10453"/>
    </source>
</evidence>
<dbReference type="InterPro" id="IPR039136">
    <property type="entry name" value="NUFIP1-like"/>
</dbReference>
<dbReference type="EMBL" id="ML179052">
    <property type="protein sequence ID" value="THV04855.1"/>
    <property type="molecule type" value="Genomic_DNA"/>
</dbReference>
<evidence type="ECO:0000313" key="4">
    <source>
        <dbReference type="Proteomes" id="UP000297245"/>
    </source>
</evidence>
<evidence type="ECO:0000313" key="3">
    <source>
        <dbReference type="EMBL" id="THV04855.1"/>
    </source>
</evidence>
<accession>A0A4S8MPL1</accession>
<dbReference type="GO" id="GO:0000492">
    <property type="term" value="P:box C/D snoRNP assembly"/>
    <property type="evidence" value="ECO:0007669"/>
    <property type="project" value="TreeGrafter"/>
</dbReference>
<gene>
    <name evidence="3" type="ORF">K435DRAFT_850402</name>
</gene>
<feature type="domain" description="FMR1-interacting protein 1 conserved" evidence="2">
    <location>
        <begin position="157"/>
        <end position="208"/>
    </location>
</feature>
<sequence>MPLPPRPDFIPRNGYPSTSQAASPVHAYQPALADPYAQTYSSHYTQAYMQNYASPPYTTSGGYAYPSTYNLAASLPFQTQQNASTSLPKQSNYQTSFQAASFTWYQPGNSRCTYTNCTFTGSAKSVETHMMDRHLIFPPGWEQRKKTQDWDADPSLKGKPIPIQGTKLVLDTPDAVEAWISERKKRWPTANRVEEKKRKLEEATARGQLTVEELGLFSKKRRRVEGYEGSMDSRGRGGRGRGRGRGRGGMSMRGGPETGHKGPMTDKEEKCGKVEAGDSKSAHQAPKTSQSHSTDSSSSESSDDDGEPEAVSSKISTIISEHPPDTDNSQNVISEAQKPPAPGRPAVRQPKRPLQNPFAPKTSLLRNLLLPEIRMTTSNLSQAIRFIVDNDFLRNVELKPGQANEKLIEVIESSSHGLP</sequence>
<dbReference type="PANTHER" id="PTHR13309:SF0">
    <property type="entry name" value="FMR1-INTERACTING PROTEIN NUFIP1"/>
    <property type="match status" value="1"/>
</dbReference>
<feature type="region of interest" description="Disordered" evidence="1">
    <location>
        <begin position="224"/>
        <end position="359"/>
    </location>
</feature>
<organism evidence="3 4">
    <name type="scientific">Dendrothele bispora (strain CBS 962.96)</name>
    <dbReference type="NCBI Taxonomy" id="1314807"/>
    <lineage>
        <taxon>Eukaryota</taxon>
        <taxon>Fungi</taxon>
        <taxon>Dikarya</taxon>
        <taxon>Basidiomycota</taxon>
        <taxon>Agaricomycotina</taxon>
        <taxon>Agaricomycetes</taxon>
        <taxon>Agaricomycetidae</taxon>
        <taxon>Agaricales</taxon>
        <taxon>Agaricales incertae sedis</taxon>
        <taxon>Dendrothele</taxon>
    </lineage>
</organism>
<dbReference type="Proteomes" id="UP000297245">
    <property type="component" value="Unassembled WGS sequence"/>
</dbReference>
<name>A0A4S8MPL1_DENBC</name>
<reference evidence="3 4" key="1">
    <citation type="journal article" date="2019" name="Nat. Ecol. Evol.">
        <title>Megaphylogeny resolves global patterns of mushroom evolution.</title>
        <authorList>
            <person name="Varga T."/>
            <person name="Krizsan K."/>
            <person name="Foldi C."/>
            <person name="Dima B."/>
            <person name="Sanchez-Garcia M."/>
            <person name="Sanchez-Ramirez S."/>
            <person name="Szollosi G.J."/>
            <person name="Szarkandi J.G."/>
            <person name="Papp V."/>
            <person name="Albert L."/>
            <person name="Andreopoulos W."/>
            <person name="Angelini C."/>
            <person name="Antonin V."/>
            <person name="Barry K.W."/>
            <person name="Bougher N.L."/>
            <person name="Buchanan P."/>
            <person name="Buyck B."/>
            <person name="Bense V."/>
            <person name="Catcheside P."/>
            <person name="Chovatia M."/>
            <person name="Cooper J."/>
            <person name="Damon W."/>
            <person name="Desjardin D."/>
            <person name="Finy P."/>
            <person name="Geml J."/>
            <person name="Haridas S."/>
            <person name="Hughes K."/>
            <person name="Justo A."/>
            <person name="Karasinski D."/>
            <person name="Kautmanova I."/>
            <person name="Kiss B."/>
            <person name="Kocsube S."/>
            <person name="Kotiranta H."/>
            <person name="LaButti K.M."/>
            <person name="Lechner B.E."/>
            <person name="Liimatainen K."/>
            <person name="Lipzen A."/>
            <person name="Lukacs Z."/>
            <person name="Mihaltcheva S."/>
            <person name="Morgado L.N."/>
            <person name="Niskanen T."/>
            <person name="Noordeloos M.E."/>
            <person name="Ohm R.A."/>
            <person name="Ortiz-Santana B."/>
            <person name="Ovrebo C."/>
            <person name="Racz N."/>
            <person name="Riley R."/>
            <person name="Savchenko A."/>
            <person name="Shiryaev A."/>
            <person name="Soop K."/>
            <person name="Spirin V."/>
            <person name="Szebenyi C."/>
            <person name="Tomsovsky M."/>
            <person name="Tulloss R.E."/>
            <person name="Uehling J."/>
            <person name="Grigoriev I.V."/>
            <person name="Vagvolgyi C."/>
            <person name="Papp T."/>
            <person name="Martin F.M."/>
            <person name="Miettinen O."/>
            <person name="Hibbett D.S."/>
            <person name="Nagy L.G."/>
        </authorList>
    </citation>
    <scope>NUCLEOTIDE SEQUENCE [LARGE SCALE GENOMIC DNA]</scope>
    <source>
        <strain evidence="3 4">CBS 962.96</strain>
    </source>
</reference>